<evidence type="ECO:0000256" key="4">
    <source>
        <dbReference type="ARBA" id="ARBA00022679"/>
    </source>
</evidence>
<evidence type="ECO:0000256" key="7">
    <source>
        <dbReference type="ARBA" id="ARBA00022741"/>
    </source>
</evidence>
<dbReference type="Gene3D" id="1.10.510.10">
    <property type="entry name" value="Transferase(Phosphotransferase) domain 1"/>
    <property type="match status" value="1"/>
</dbReference>
<proteinExistence type="predicted"/>
<keyword evidence="3 16" id="KW-0245">EGF-like domain</keyword>
<dbReference type="Gene3D" id="2.10.25.10">
    <property type="entry name" value="Laminin"/>
    <property type="match status" value="1"/>
</dbReference>
<evidence type="ECO:0000256" key="2">
    <source>
        <dbReference type="ARBA" id="ARBA00022527"/>
    </source>
</evidence>
<evidence type="ECO:0000259" key="21">
    <source>
        <dbReference type="PROSITE" id="PS50026"/>
    </source>
</evidence>
<dbReference type="InterPro" id="IPR000719">
    <property type="entry name" value="Prot_kinase_dom"/>
</dbReference>
<evidence type="ECO:0000256" key="9">
    <source>
        <dbReference type="ARBA" id="ARBA00022840"/>
    </source>
</evidence>
<dbReference type="PROSITE" id="PS50011">
    <property type="entry name" value="PROTEIN_KINASE_DOM"/>
    <property type="match status" value="1"/>
</dbReference>
<sequence>MASLHGILLLHLTVLGIVNFLAFGSREAAAQALDGCRDHCGDLKIPYPFGIGEGCYLNKRFNITCNESTTPPTTYLRLGPIEVINISISSGELQVLQYIAKDCYDKNGSQDQNNTSQPELSLSSFTISSTKNKFTAIGCDTYAIIQGFHKTQRFTTGCMSLCDREEDIKNKSCSGVGCCQIESIPPRLNNFTVQLDSYYNHSNVSDFNPCSYAILAEKSQFKFSKTSFQDFRNKEKFPVVVDWSIGDLPCKGAKKFKNFTCNLETSECLESNSSTGYLCRCLRGFQGNPYHTKGCQDIDECLDPKNCINGICNNTPGNFSCSCLQGYEQINKTTCVKVNSRNTPRRALFFYIPLGVSIGLITLLAMSLMLCWGIRRKKLIKLKEKFFEQNGGLMLQQRLSITERGPFETTKIFTAEELERATNNFHEDRVVGEGGYGTVYKGILPNNKVVAIKKSKFGAQIVQSEQTEQFINEVIMLMQINHRNVVRLLGCCLETEVPLLVYEFITNGTLFQHLHNKGTEAPPLSWELRLKIASETAGALAYLHYETNTPIVHRDVKTMNILLDENCTAKVSDFGTSRLIPQDQDQLSTLVQGTVGYLDPEYLQSSQLTEKSDVYSFGVVLGELLTGKKAFSFDKSKGVSHVLAMFLLSLKDGDQLHEFIDDEILNDGNTEAIKEVANITKRCLRIRGDERPTMKEVAMELEGLRAMSKHPWGNVEHFHIEETEYLLGKRPSINSYNSTFDLECGSSSTTTAVYDSMQNQILMPYDDGR</sequence>
<keyword evidence="7 17" id="KW-0547">Nucleotide-binding</keyword>
<evidence type="ECO:0000313" key="23">
    <source>
        <dbReference type="Proteomes" id="UP000237105"/>
    </source>
</evidence>
<dbReference type="PROSITE" id="PS50026">
    <property type="entry name" value="EGF_3"/>
    <property type="match status" value="1"/>
</dbReference>
<gene>
    <name evidence="22" type="primary">PanWAK5</name>
    <name evidence="22" type="ORF">PanWU01x14_223740</name>
</gene>
<dbReference type="GO" id="GO:0005524">
    <property type="term" value="F:ATP binding"/>
    <property type="evidence" value="ECO:0007669"/>
    <property type="project" value="UniProtKB-UniRule"/>
</dbReference>
<evidence type="ECO:0000256" key="6">
    <source>
        <dbReference type="ARBA" id="ARBA00022729"/>
    </source>
</evidence>
<dbReference type="OrthoDB" id="1185116at2759"/>
<keyword evidence="2" id="KW-0723">Serine/threonine-protein kinase</keyword>
<keyword evidence="5 18" id="KW-0812">Transmembrane</keyword>
<keyword evidence="10 18" id="KW-1133">Transmembrane helix</keyword>
<dbReference type="PROSITE" id="PS00108">
    <property type="entry name" value="PROTEIN_KINASE_ST"/>
    <property type="match status" value="1"/>
</dbReference>
<evidence type="ECO:0000256" key="12">
    <source>
        <dbReference type="ARBA" id="ARBA00023157"/>
    </source>
</evidence>
<evidence type="ECO:0000313" key="22">
    <source>
        <dbReference type="EMBL" id="PON50288.1"/>
    </source>
</evidence>
<dbReference type="PANTHER" id="PTHR27005:SF468">
    <property type="entry name" value="OS01G0310500 PROTEIN"/>
    <property type="match status" value="1"/>
</dbReference>
<keyword evidence="12" id="KW-1015">Disulfide bond</keyword>
<evidence type="ECO:0000256" key="19">
    <source>
        <dbReference type="SAM" id="SignalP"/>
    </source>
</evidence>
<dbReference type="SMART" id="SM00181">
    <property type="entry name" value="EGF"/>
    <property type="match status" value="2"/>
</dbReference>
<evidence type="ECO:0000259" key="20">
    <source>
        <dbReference type="PROSITE" id="PS50011"/>
    </source>
</evidence>
<dbReference type="InterPro" id="IPR011009">
    <property type="entry name" value="Kinase-like_dom_sf"/>
</dbReference>
<dbReference type="InterPro" id="IPR000742">
    <property type="entry name" value="EGF"/>
</dbReference>
<name>A0A2P5BNB0_PARAD</name>
<dbReference type="Proteomes" id="UP000237105">
    <property type="component" value="Unassembled WGS sequence"/>
</dbReference>
<dbReference type="GO" id="GO:0005509">
    <property type="term" value="F:calcium ion binding"/>
    <property type="evidence" value="ECO:0007669"/>
    <property type="project" value="InterPro"/>
</dbReference>
<keyword evidence="8 22" id="KW-0418">Kinase</keyword>
<dbReference type="InterPro" id="IPR017441">
    <property type="entry name" value="Protein_kinase_ATP_BS"/>
</dbReference>
<keyword evidence="23" id="KW-1185">Reference proteome</keyword>
<keyword evidence="4" id="KW-0808">Transferase</keyword>
<evidence type="ECO:0000256" key="5">
    <source>
        <dbReference type="ARBA" id="ARBA00022692"/>
    </source>
</evidence>
<dbReference type="InterPro" id="IPR049883">
    <property type="entry name" value="NOTCH1_EGF-like"/>
</dbReference>
<dbReference type="Gene3D" id="3.30.200.20">
    <property type="entry name" value="Phosphorylase Kinase, domain 1"/>
    <property type="match status" value="1"/>
</dbReference>
<feature type="chain" id="PRO_5015187292" evidence="19">
    <location>
        <begin position="25"/>
        <end position="769"/>
    </location>
</feature>
<dbReference type="PROSITE" id="PS01186">
    <property type="entry name" value="EGF_2"/>
    <property type="match status" value="1"/>
</dbReference>
<feature type="domain" description="EGF-like" evidence="21">
    <location>
        <begin position="297"/>
        <end position="336"/>
    </location>
</feature>
<dbReference type="SUPFAM" id="SSF57196">
    <property type="entry name" value="EGF/Laminin"/>
    <property type="match status" value="1"/>
</dbReference>
<comment type="caution">
    <text evidence="22">The sequence shown here is derived from an EMBL/GenBank/DDBJ whole genome shotgun (WGS) entry which is preliminary data.</text>
</comment>
<keyword evidence="11 18" id="KW-0472">Membrane</keyword>
<dbReference type="GO" id="GO:0004674">
    <property type="term" value="F:protein serine/threonine kinase activity"/>
    <property type="evidence" value="ECO:0007669"/>
    <property type="project" value="UniProtKB-KW"/>
</dbReference>
<feature type="transmembrane region" description="Helical" evidence="18">
    <location>
        <begin position="348"/>
        <end position="374"/>
    </location>
</feature>
<dbReference type="PANTHER" id="PTHR27005">
    <property type="entry name" value="WALL-ASSOCIATED RECEPTOR KINASE-LIKE 21"/>
    <property type="match status" value="1"/>
</dbReference>
<keyword evidence="9 17" id="KW-0067">ATP-binding</keyword>
<dbReference type="STRING" id="3476.A0A2P5BNB0"/>
<reference evidence="23" key="1">
    <citation type="submission" date="2016-06" db="EMBL/GenBank/DDBJ databases">
        <title>Parallel loss of symbiosis genes in relatives of nitrogen-fixing non-legume Parasponia.</title>
        <authorList>
            <person name="Van Velzen R."/>
            <person name="Holmer R."/>
            <person name="Bu F."/>
            <person name="Rutten L."/>
            <person name="Van Zeijl A."/>
            <person name="Liu W."/>
            <person name="Santuari L."/>
            <person name="Cao Q."/>
            <person name="Sharma T."/>
            <person name="Shen D."/>
            <person name="Roswanjaya Y."/>
            <person name="Wardhani T."/>
            <person name="Kalhor M.S."/>
            <person name="Jansen J."/>
            <person name="Van den Hoogen J."/>
            <person name="Gungor B."/>
            <person name="Hartog M."/>
            <person name="Hontelez J."/>
            <person name="Verver J."/>
            <person name="Yang W.-C."/>
            <person name="Schijlen E."/>
            <person name="Repin R."/>
            <person name="Schilthuizen M."/>
            <person name="Schranz E."/>
            <person name="Heidstra R."/>
            <person name="Miyata K."/>
            <person name="Fedorova E."/>
            <person name="Kohlen W."/>
            <person name="Bisseling T."/>
            <person name="Smit S."/>
            <person name="Geurts R."/>
        </authorList>
    </citation>
    <scope>NUCLEOTIDE SEQUENCE [LARGE SCALE GENOMIC DNA]</scope>
    <source>
        <strain evidence="23">cv. WU1-14</strain>
    </source>
</reference>
<dbReference type="CDD" id="cd14066">
    <property type="entry name" value="STKc_IRAK"/>
    <property type="match status" value="1"/>
</dbReference>
<dbReference type="SMART" id="SM00220">
    <property type="entry name" value="S_TKc"/>
    <property type="match status" value="1"/>
</dbReference>
<dbReference type="GO" id="GO:0005886">
    <property type="term" value="C:plasma membrane"/>
    <property type="evidence" value="ECO:0007669"/>
    <property type="project" value="TreeGrafter"/>
</dbReference>
<protein>
    <submittedName>
        <fullName evidence="22">Wall-associated receptor kinase</fullName>
    </submittedName>
</protein>
<evidence type="ECO:0000256" key="11">
    <source>
        <dbReference type="ARBA" id="ARBA00023136"/>
    </source>
</evidence>
<comment type="catalytic activity">
    <reaction evidence="15">
        <text>L-threonyl-[protein] + ATP = O-phospho-L-threonyl-[protein] + ADP + H(+)</text>
        <dbReference type="Rhea" id="RHEA:46608"/>
        <dbReference type="Rhea" id="RHEA-COMP:11060"/>
        <dbReference type="Rhea" id="RHEA-COMP:11605"/>
        <dbReference type="ChEBI" id="CHEBI:15378"/>
        <dbReference type="ChEBI" id="CHEBI:30013"/>
        <dbReference type="ChEBI" id="CHEBI:30616"/>
        <dbReference type="ChEBI" id="CHEBI:61977"/>
        <dbReference type="ChEBI" id="CHEBI:456216"/>
    </reaction>
</comment>
<evidence type="ECO:0000256" key="3">
    <source>
        <dbReference type="ARBA" id="ARBA00022536"/>
    </source>
</evidence>
<dbReference type="InterPro" id="IPR045274">
    <property type="entry name" value="WAK-like"/>
</dbReference>
<dbReference type="GO" id="GO:0007166">
    <property type="term" value="P:cell surface receptor signaling pathway"/>
    <property type="evidence" value="ECO:0007669"/>
    <property type="project" value="InterPro"/>
</dbReference>
<dbReference type="Pfam" id="PF07645">
    <property type="entry name" value="EGF_CA"/>
    <property type="match status" value="1"/>
</dbReference>
<keyword evidence="6 19" id="KW-0732">Signal</keyword>
<dbReference type="Pfam" id="PF00069">
    <property type="entry name" value="Pkinase"/>
    <property type="match status" value="1"/>
</dbReference>
<dbReference type="InterPro" id="IPR000152">
    <property type="entry name" value="EGF-type_Asp/Asn_hydroxyl_site"/>
</dbReference>
<dbReference type="PROSITE" id="PS00010">
    <property type="entry name" value="ASX_HYDROXYL"/>
    <property type="match status" value="1"/>
</dbReference>
<dbReference type="InterPro" id="IPR025287">
    <property type="entry name" value="WAK_GUB"/>
</dbReference>
<evidence type="ECO:0000256" key="13">
    <source>
        <dbReference type="ARBA" id="ARBA00023180"/>
    </source>
</evidence>
<feature type="binding site" evidence="17">
    <location>
        <position position="454"/>
    </location>
    <ligand>
        <name>ATP</name>
        <dbReference type="ChEBI" id="CHEBI:30616"/>
    </ligand>
</feature>
<dbReference type="CDD" id="cd00054">
    <property type="entry name" value="EGF_CA"/>
    <property type="match status" value="1"/>
</dbReference>
<accession>A0A2P5BNB0</accession>
<organism evidence="22 23">
    <name type="scientific">Parasponia andersonii</name>
    <name type="common">Sponia andersonii</name>
    <dbReference type="NCBI Taxonomy" id="3476"/>
    <lineage>
        <taxon>Eukaryota</taxon>
        <taxon>Viridiplantae</taxon>
        <taxon>Streptophyta</taxon>
        <taxon>Embryophyta</taxon>
        <taxon>Tracheophyta</taxon>
        <taxon>Spermatophyta</taxon>
        <taxon>Magnoliopsida</taxon>
        <taxon>eudicotyledons</taxon>
        <taxon>Gunneridae</taxon>
        <taxon>Pentapetalae</taxon>
        <taxon>rosids</taxon>
        <taxon>fabids</taxon>
        <taxon>Rosales</taxon>
        <taxon>Cannabaceae</taxon>
        <taxon>Parasponia</taxon>
    </lineage>
</organism>
<dbReference type="FunFam" id="1.10.510.10:FF:000084">
    <property type="entry name" value="Wall-associated receptor kinase 2"/>
    <property type="match status" value="1"/>
</dbReference>
<comment type="subcellular location">
    <subcellularLocation>
        <location evidence="1">Membrane</location>
        <topology evidence="1">Single-pass type I membrane protein</topology>
    </subcellularLocation>
</comment>
<evidence type="ECO:0000256" key="15">
    <source>
        <dbReference type="ARBA" id="ARBA00047951"/>
    </source>
</evidence>
<dbReference type="Pfam" id="PF13947">
    <property type="entry name" value="GUB_WAK_bind"/>
    <property type="match status" value="1"/>
</dbReference>
<dbReference type="AlphaFoldDB" id="A0A2P5BNB0"/>
<dbReference type="GO" id="GO:0030247">
    <property type="term" value="F:polysaccharide binding"/>
    <property type="evidence" value="ECO:0007669"/>
    <property type="project" value="InterPro"/>
</dbReference>
<dbReference type="PROSITE" id="PS00107">
    <property type="entry name" value="PROTEIN_KINASE_ATP"/>
    <property type="match status" value="1"/>
</dbReference>
<dbReference type="SUPFAM" id="SSF56112">
    <property type="entry name" value="Protein kinase-like (PK-like)"/>
    <property type="match status" value="1"/>
</dbReference>
<dbReference type="PROSITE" id="PS01187">
    <property type="entry name" value="EGF_CA"/>
    <property type="match status" value="1"/>
</dbReference>
<dbReference type="FunFam" id="3.30.200.20:FF:000043">
    <property type="entry name" value="Wall-associated receptor kinase 2"/>
    <property type="match status" value="1"/>
</dbReference>
<comment type="caution">
    <text evidence="16">Lacks conserved residue(s) required for the propagation of feature annotation.</text>
</comment>
<evidence type="ECO:0000256" key="16">
    <source>
        <dbReference type="PROSITE-ProRule" id="PRU00076"/>
    </source>
</evidence>
<keyword evidence="13" id="KW-0325">Glycoprotein</keyword>
<feature type="domain" description="Protein kinase" evidence="20">
    <location>
        <begin position="425"/>
        <end position="713"/>
    </location>
</feature>
<dbReference type="InterPro" id="IPR008271">
    <property type="entry name" value="Ser/Thr_kinase_AS"/>
</dbReference>
<evidence type="ECO:0000256" key="18">
    <source>
        <dbReference type="SAM" id="Phobius"/>
    </source>
</evidence>
<evidence type="ECO:0000256" key="8">
    <source>
        <dbReference type="ARBA" id="ARBA00022777"/>
    </source>
</evidence>
<comment type="catalytic activity">
    <reaction evidence="14">
        <text>L-seryl-[protein] + ATP = O-phospho-L-seryl-[protein] + ADP + H(+)</text>
        <dbReference type="Rhea" id="RHEA:17989"/>
        <dbReference type="Rhea" id="RHEA-COMP:9863"/>
        <dbReference type="Rhea" id="RHEA-COMP:11604"/>
        <dbReference type="ChEBI" id="CHEBI:15378"/>
        <dbReference type="ChEBI" id="CHEBI:29999"/>
        <dbReference type="ChEBI" id="CHEBI:30616"/>
        <dbReference type="ChEBI" id="CHEBI:83421"/>
        <dbReference type="ChEBI" id="CHEBI:456216"/>
    </reaction>
</comment>
<keyword evidence="22" id="KW-0675">Receptor</keyword>
<evidence type="ECO:0000256" key="17">
    <source>
        <dbReference type="PROSITE-ProRule" id="PRU10141"/>
    </source>
</evidence>
<evidence type="ECO:0000256" key="14">
    <source>
        <dbReference type="ARBA" id="ARBA00047558"/>
    </source>
</evidence>
<dbReference type="EMBL" id="JXTB01000247">
    <property type="protein sequence ID" value="PON50288.1"/>
    <property type="molecule type" value="Genomic_DNA"/>
</dbReference>
<evidence type="ECO:0000256" key="10">
    <source>
        <dbReference type="ARBA" id="ARBA00022989"/>
    </source>
</evidence>
<dbReference type="InterPro" id="IPR001881">
    <property type="entry name" value="EGF-like_Ca-bd_dom"/>
</dbReference>
<evidence type="ECO:0000256" key="1">
    <source>
        <dbReference type="ARBA" id="ARBA00004479"/>
    </source>
</evidence>
<dbReference type="SMART" id="SM00179">
    <property type="entry name" value="EGF_CA"/>
    <property type="match status" value="1"/>
</dbReference>
<feature type="signal peptide" evidence="19">
    <location>
        <begin position="1"/>
        <end position="24"/>
    </location>
</feature>
<dbReference type="InterPro" id="IPR018097">
    <property type="entry name" value="EGF_Ca-bd_CS"/>
</dbReference>